<dbReference type="AlphaFoldDB" id="A0AAX4KRW7"/>
<keyword evidence="3" id="KW-1185">Reference proteome</keyword>
<accession>A0AAX4KRW7</accession>
<evidence type="ECO:0000313" key="2">
    <source>
        <dbReference type="EMBL" id="WWD08649.1"/>
    </source>
</evidence>
<sequence length="200" mass="21756">MSSPTASVRSFDDFSRVGTPSPTIEASSVAAPPAPSSTIGDVDHLSLNDETEETGLETGMGKSNALPKHARPILLTTGYLSKGYTETSEGFKAELAIANKTFSPTPSDTDNSIDTKTRIYMEVFEQVLTSNVTRHIKLNPRVSGEIQLRDCPRITDMSEAQYLKLVSEEAQQLHSAIFPPDPKGNVDSTFDVETLFDSRT</sequence>
<proteinExistence type="predicted"/>
<name>A0AAX4KRW7_9TREE</name>
<evidence type="ECO:0000256" key="1">
    <source>
        <dbReference type="SAM" id="MobiDB-lite"/>
    </source>
</evidence>
<gene>
    <name evidence="2" type="ORF">V865_006762</name>
</gene>
<organism evidence="2 3">
    <name type="scientific">Kwoniella europaea PYCC6329</name>
    <dbReference type="NCBI Taxonomy" id="1423913"/>
    <lineage>
        <taxon>Eukaryota</taxon>
        <taxon>Fungi</taxon>
        <taxon>Dikarya</taxon>
        <taxon>Basidiomycota</taxon>
        <taxon>Agaricomycotina</taxon>
        <taxon>Tremellomycetes</taxon>
        <taxon>Tremellales</taxon>
        <taxon>Cryptococcaceae</taxon>
        <taxon>Kwoniella</taxon>
    </lineage>
</organism>
<dbReference type="RefSeq" id="XP_066086616.1">
    <property type="nucleotide sequence ID" value="XM_066230519.1"/>
</dbReference>
<protein>
    <submittedName>
        <fullName evidence="2">Uncharacterized protein</fullName>
    </submittedName>
</protein>
<dbReference type="KEGG" id="ker:91105563"/>
<feature type="region of interest" description="Disordered" evidence="1">
    <location>
        <begin position="1"/>
        <end position="47"/>
    </location>
</feature>
<dbReference type="EMBL" id="CP144090">
    <property type="protein sequence ID" value="WWD08649.1"/>
    <property type="molecule type" value="Genomic_DNA"/>
</dbReference>
<dbReference type="Proteomes" id="UP001358614">
    <property type="component" value="Chromosome 2"/>
</dbReference>
<dbReference type="GeneID" id="91105563"/>
<reference evidence="2 3" key="1">
    <citation type="submission" date="2024-01" db="EMBL/GenBank/DDBJ databases">
        <title>Comparative genomics of Cryptococcus and Kwoniella reveals pathogenesis evolution and contrasting modes of karyotype evolution via chromosome fusion or intercentromeric recombination.</title>
        <authorList>
            <person name="Coelho M.A."/>
            <person name="David-Palma M."/>
            <person name="Shea T."/>
            <person name="Bowers K."/>
            <person name="McGinley-Smith S."/>
            <person name="Mohammad A.W."/>
            <person name="Gnirke A."/>
            <person name="Yurkov A.M."/>
            <person name="Nowrousian M."/>
            <person name="Sun S."/>
            <person name="Cuomo C.A."/>
            <person name="Heitman J."/>
        </authorList>
    </citation>
    <scope>NUCLEOTIDE SEQUENCE [LARGE SCALE GENOMIC DNA]</scope>
    <source>
        <strain evidence="2 3">PYCC6329</strain>
    </source>
</reference>
<evidence type="ECO:0000313" key="3">
    <source>
        <dbReference type="Proteomes" id="UP001358614"/>
    </source>
</evidence>